<keyword evidence="4" id="KW-0808">Transferase</keyword>
<dbReference type="GO" id="GO:0005524">
    <property type="term" value="F:ATP binding"/>
    <property type="evidence" value="ECO:0007669"/>
    <property type="project" value="InterPro"/>
</dbReference>
<dbReference type="InterPro" id="IPR051549">
    <property type="entry name" value="PEP_Utilizing_Enz"/>
</dbReference>
<dbReference type="InterPro" id="IPR036637">
    <property type="entry name" value="Phosphohistidine_dom_sf"/>
</dbReference>
<dbReference type="PANTHER" id="PTHR43615:SF1">
    <property type="entry name" value="PPDK_N DOMAIN-CONTAINING PROTEIN"/>
    <property type="match status" value="1"/>
</dbReference>
<dbReference type="SUPFAM" id="SSF56059">
    <property type="entry name" value="Glutathione synthetase ATP-binding domain-like"/>
    <property type="match status" value="1"/>
</dbReference>
<evidence type="ECO:0000256" key="1">
    <source>
        <dbReference type="SAM" id="MobiDB-lite"/>
    </source>
</evidence>
<dbReference type="GO" id="GO:0016301">
    <property type="term" value="F:kinase activity"/>
    <property type="evidence" value="ECO:0007669"/>
    <property type="project" value="UniProtKB-KW"/>
</dbReference>
<dbReference type="InterPro" id="IPR013815">
    <property type="entry name" value="ATP_grasp_subdomain_1"/>
</dbReference>
<evidence type="ECO:0000259" key="3">
    <source>
        <dbReference type="Pfam" id="PF01326"/>
    </source>
</evidence>
<dbReference type="Gene3D" id="3.30.1490.20">
    <property type="entry name" value="ATP-grasp fold, A domain"/>
    <property type="match status" value="1"/>
</dbReference>
<sequence>MTGTEFLAPTTPPEQGCVRVLDGAGAAGKIVGGKAAALDRLIGWGVRVPPAACVTADAYRVVAAEPPVGALLARLERGEVVAATEVDAVFHRAGLPGALLDEVCAVAAGLADGRPVAVRSSATVEDMDSSSFAGQYHSVLDVDPADRAAVAHAVLSVFSSLHHPAPRAYRRALGLADDDVAMAALIMPMVAALRSGVLFTQDPTGPAATVRIETVHGLAEGLVSGKRTPAVLLVPGGAVPDDSAEEIEPLITVAREIERRAGCPQDVEWAWDGSTLWIVQARPITVLTTDRDPFDTDAEEMTGHHFTTAGIAEMLPGVLPPLRWEVCSFVVEEALRTMFDVLGTTTPDGMASPHRLLRRVQGRAALDTAAAEAAAAHPTGRIDALGHHVRAGRARRRAVFDADVVITAAREIGREATSLSARSGAELARYQLALIDLMTRAMAAEITVAADAGAIHEGLRQLLRRFGPDSEADRLAGALTVPETVITVDSRASMAVPGGPTWIESGREPSVVTQHRAQPVGVDAAMKLIEASPRRPKTDITRWLRLRQLERLVTEARAQFERRERTKAAILSLGGELRRVHLEVGRRSAADGVLACAADVELLTVGEFRALSVGDPPPVPAILDRRRRRLRRQEQLDPLPQTFSGEDESAGSTATLHGRQLTGWAAGNGTFRGTGRRLTTPDEPLGSDEILLATTTDPSWAPLLMRCGAMVIEQGGPLSHAAILAREFGVPAVFNLPGAARALDGHRLEVDGTAGTVTILDEGRSDDLARA</sequence>
<evidence type="ECO:0000313" key="4">
    <source>
        <dbReference type="EMBL" id="TDP31849.1"/>
    </source>
</evidence>
<gene>
    <name evidence="4" type="ORF">DFR75_10774</name>
</gene>
<feature type="compositionally biased region" description="Low complexity" evidence="1">
    <location>
        <begin position="667"/>
        <end position="678"/>
    </location>
</feature>
<comment type="caution">
    <text evidence="4">The sequence shown here is derived from an EMBL/GenBank/DDBJ whole genome shotgun (WGS) entry which is preliminary data.</text>
</comment>
<protein>
    <submittedName>
        <fullName evidence="4">Pyruvate phosphate dikinase-like enzyme</fullName>
    </submittedName>
</protein>
<dbReference type="SUPFAM" id="SSF52009">
    <property type="entry name" value="Phosphohistidine domain"/>
    <property type="match status" value="1"/>
</dbReference>
<dbReference type="InterPro" id="IPR002192">
    <property type="entry name" value="PPDK_AMP/ATP-bd"/>
</dbReference>
<dbReference type="Pfam" id="PF01326">
    <property type="entry name" value="PPDK_N"/>
    <property type="match status" value="2"/>
</dbReference>
<name>A0A4R6P749_NOCIG</name>
<feature type="region of interest" description="Disordered" evidence="1">
    <location>
        <begin position="633"/>
        <end position="686"/>
    </location>
</feature>
<proteinExistence type="predicted"/>
<dbReference type="Gene3D" id="3.50.30.10">
    <property type="entry name" value="Phosphohistidine domain"/>
    <property type="match status" value="1"/>
</dbReference>
<dbReference type="AlphaFoldDB" id="A0A4R6P749"/>
<evidence type="ECO:0000259" key="2">
    <source>
        <dbReference type="Pfam" id="PF00391"/>
    </source>
</evidence>
<dbReference type="Pfam" id="PF00391">
    <property type="entry name" value="PEP-utilizers"/>
    <property type="match status" value="1"/>
</dbReference>
<keyword evidence="4" id="KW-0418">Kinase</keyword>
<keyword evidence="4" id="KW-0670">Pyruvate</keyword>
<evidence type="ECO:0000313" key="5">
    <source>
        <dbReference type="Proteomes" id="UP000295087"/>
    </source>
</evidence>
<feature type="domain" description="Pyruvate phosphate dikinase AMP/ATP-binding" evidence="3">
    <location>
        <begin position="244"/>
        <end position="291"/>
    </location>
</feature>
<reference evidence="4 5" key="1">
    <citation type="submission" date="2019-03" db="EMBL/GenBank/DDBJ databases">
        <title>Genomic Encyclopedia of Type Strains, Phase IV (KMG-IV): sequencing the most valuable type-strain genomes for metagenomic binning, comparative biology and taxonomic classification.</title>
        <authorList>
            <person name="Goeker M."/>
        </authorList>
    </citation>
    <scope>NUCLEOTIDE SEQUENCE [LARGE SCALE GENOMIC DNA]</scope>
    <source>
        <strain evidence="4 5">DSM 44496</strain>
    </source>
</reference>
<feature type="domain" description="PEP-utilising enzyme mobile" evidence="2">
    <location>
        <begin position="688"/>
        <end position="755"/>
    </location>
</feature>
<dbReference type="PANTHER" id="PTHR43615">
    <property type="entry name" value="PHOSPHOENOLPYRUVATE SYNTHASE-RELATED"/>
    <property type="match status" value="1"/>
</dbReference>
<feature type="domain" description="Pyruvate phosphate dikinase AMP/ATP-binding" evidence="3">
    <location>
        <begin position="30"/>
        <end position="232"/>
    </location>
</feature>
<dbReference type="RefSeq" id="WP_067487791.1">
    <property type="nucleotide sequence ID" value="NZ_SNXK01000007.1"/>
</dbReference>
<dbReference type="Gene3D" id="3.30.470.20">
    <property type="entry name" value="ATP-grasp fold, B domain"/>
    <property type="match status" value="2"/>
</dbReference>
<dbReference type="Proteomes" id="UP000295087">
    <property type="component" value="Unassembled WGS sequence"/>
</dbReference>
<keyword evidence="5" id="KW-1185">Reference proteome</keyword>
<dbReference type="EMBL" id="SNXK01000007">
    <property type="protein sequence ID" value="TDP31849.1"/>
    <property type="molecule type" value="Genomic_DNA"/>
</dbReference>
<organism evidence="4 5">
    <name type="scientific">Nocardia ignorata</name>
    <dbReference type="NCBI Taxonomy" id="145285"/>
    <lineage>
        <taxon>Bacteria</taxon>
        <taxon>Bacillati</taxon>
        <taxon>Actinomycetota</taxon>
        <taxon>Actinomycetes</taxon>
        <taxon>Mycobacteriales</taxon>
        <taxon>Nocardiaceae</taxon>
        <taxon>Nocardia</taxon>
    </lineage>
</organism>
<accession>A0A4R6P749</accession>
<dbReference type="InterPro" id="IPR008279">
    <property type="entry name" value="PEP-util_enz_mobile_dom"/>
</dbReference>